<comment type="caution">
    <text evidence="1">The sequence shown here is derived from an EMBL/GenBank/DDBJ whole genome shotgun (WGS) entry which is preliminary data.</text>
</comment>
<name>I2G5A8_USTHO</name>
<evidence type="ECO:0000313" key="1">
    <source>
        <dbReference type="EMBL" id="CCF54351.1"/>
    </source>
</evidence>
<dbReference type="AlphaFoldDB" id="I2G5A8"/>
<gene>
    <name evidence="1" type="ORF">UHOR_02069</name>
</gene>
<protein>
    <submittedName>
        <fullName evidence="1">Uncharacterized protein</fullName>
    </submittedName>
</protein>
<reference evidence="1 2" key="1">
    <citation type="journal article" date="2012" name="Plant Cell">
        <title>Genome comparison of barley and maize smut fungi reveals targeted loss of RNA silencing components and species-specific presence of transposable elements.</title>
        <authorList>
            <person name="Laurie J.D."/>
            <person name="Ali S."/>
            <person name="Linning R."/>
            <person name="Mannhaupt G."/>
            <person name="Wong P."/>
            <person name="Gueldener U."/>
            <person name="Muensterkoetter M."/>
            <person name="Moore R."/>
            <person name="Kahmann R."/>
            <person name="Bakkeren G."/>
            <person name="Schirawski J."/>
        </authorList>
    </citation>
    <scope>NUCLEOTIDE SEQUENCE [LARGE SCALE GENOMIC DNA]</scope>
    <source>
        <strain evidence="2">Uh4875-4</strain>
    </source>
</reference>
<accession>I2G5A8</accession>
<dbReference type="HOGENOM" id="CLU_2485002_0_0_1"/>
<sequence length="87" mass="9597">MTGALKTATEKLAHKRKASGALLSYLCPLRVLFPNTVLSRVAFESRSKPTCYTQILNERRPYPSGRVLMPNAKARASNEHMFSASAS</sequence>
<evidence type="ECO:0000313" key="2">
    <source>
        <dbReference type="Proteomes" id="UP000006174"/>
    </source>
</evidence>
<dbReference type="EMBL" id="CAGI01000191">
    <property type="protein sequence ID" value="CCF54351.1"/>
    <property type="molecule type" value="Genomic_DNA"/>
</dbReference>
<keyword evidence="2" id="KW-1185">Reference proteome</keyword>
<dbReference type="OrthoDB" id="10282375at2759"/>
<organism evidence="1 2">
    <name type="scientific">Ustilago hordei</name>
    <name type="common">Barley covered smut fungus</name>
    <dbReference type="NCBI Taxonomy" id="120017"/>
    <lineage>
        <taxon>Eukaryota</taxon>
        <taxon>Fungi</taxon>
        <taxon>Dikarya</taxon>
        <taxon>Basidiomycota</taxon>
        <taxon>Ustilaginomycotina</taxon>
        <taxon>Ustilaginomycetes</taxon>
        <taxon>Ustilaginales</taxon>
        <taxon>Ustilaginaceae</taxon>
        <taxon>Ustilago</taxon>
    </lineage>
</organism>
<dbReference type="Proteomes" id="UP000006174">
    <property type="component" value="Unassembled WGS sequence"/>
</dbReference>
<proteinExistence type="predicted"/>